<reference evidence="4 5" key="1">
    <citation type="journal article" date="2014" name="Int. J. Syst. Evol. Microbiol.">
        <title>Phaeodactylibacter xiamenensis gen. nov., sp. nov., a member of the family Saprospiraceae isolated from the marine alga Phaeodactylum tricornutum.</title>
        <authorList>
            <person name="Chen Z.Jr."/>
            <person name="Lei X."/>
            <person name="Lai Q."/>
            <person name="Li Y."/>
            <person name="Zhang B."/>
            <person name="Zhang J."/>
            <person name="Zhang H."/>
            <person name="Yang L."/>
            <person name="Zheng W."/>
            <person name="Tian Y."/>
            <person name="Yu Z."/>
            <person name="Xu H.Jr."/>
            <person name="Zheng T."/>
        </authorList>
    </citation>
    <scope>NUCLEOTIDE SEQUENCE [LARGE SCALE GENOMIC DNA]</scope>
    <source>
        <strain evidence="4 5">KD52</strain>
    </source>
</reference>
<evidence type="ECO:0000313" key="4">
    <source>
        <dbReference type="EMBL" id="KGE86726.1"/>
    </source>
</evidence>
<evidence type="ECO:0000259" key="3">
    <source>
        <dbReference type="Pfam" id="PF18962"/>
    </source>
</evidence>
<dbReference type="EMBL" id="JPOS01000075">
    <property type="protein sequence ID" value="KGE86726.1"/>
    <property type="molecule type" value="Genomic_DNA"/>
</dbReference>
<dbReference type="GO" id="GO:0008305">
    <property type="term" value="C:integrin complex"/>
    <property type="evidence" value="ECO:0007669"/>
    <property type="project" value="InterPro"/>
</dbReference>
<evidence type="ECO:0000256" key="1">
    <source>
        <dbReference type="ARBA" id="ARBA00023180"/>
    </source>
</evidence>
<keyword evidence="1" id="KW-0325">Glycoprotein</keyword>
<sequence length="740" mass="80395">MKRLALLLATVLLHALSSDAQPYPAISFPVTVDGEAKDLPFAGGLNNPQPNEVDLNQDGLTDLVIFDRTGNVLLPFLNTGGAFAYAPGYARYFPELLGDWIIMRDFNDDGIMDIFGQSQRTEFVQGVLVYTGYYEDGHIAFERLPLKHPNNIIPFVLSNGTTTQLYVSNVDYPAIDDLDCDGDLDILTFNPAGGYIELYANQSIEEGYGRDSLIFELVENCWGGIFENSIEQEVGLAENPGGCFSLQGGLTERHPGSTLLTYDADADGDKDMLLGDVTYSTLNLLRNGGSCEQAWITDQELGFPVNGVTVDVPQFPVAFRADIDFDGLKDLLVAPNSVNISEDRNVLWAYPNAGTADMPDFQYQQRDLFVEDMLDFGTGASPTFVDYNADGLLDLVVGTVGAFEPFGERDTRLYLFENTGTAQSPAFELVDEDYLGLSVFNSYTNFAPTFGDLDGDGDEDILVGEVLGRLFYAENIAGAGNPMVFGPWQYEYMDIDVGSLSVPQIIDLDRDGLPDLVIGERTGNINFFKNIGTAGEPLFDADPDAAPNILALGNINTAIPGSISGYSAPQIIDQQGTYVLVTGTEAGQLEVYNNIEGNLSGTFDLDSERMGDVRVGIRTRPAIADIDKDGKLEMIVGNERGGLNAFQTNLWLDSTSPVAEPGWASRVQVFPNPARHVLHVQLGQEIQASLELISAAGQVVATVQSQEATALLPLQAIPAGIYFLQITAEGQRAVRKVVVW</sequence>
<dbReference type="PRINTS" id="PR01185">
    <property type="entry name" value="INTEGRINA"/>
</dbReference>
<dbReference type="NCBIfam" id="TIGR04183">
    <property type="entry name" value="Por_Secre_tail"/>
    <property type="match status" value="1"/>
</dbReference>
<dbReference type="STRING" id="1524460.IX84_19825"/>
<feature type="signal peptide" evidence="2">
    <location>
        <begin position="1"/>
        <end position="20"/>
    </location>
</feature>
<proteinExistence type="predicted"/>
<evidence type="ECO:0000256" key="2">
    <source>
        <dbReference type="SAM" id="SignalP"/>
    </source>
</evidence>
<keyword evidence="2" id="KW-0732">Signal</keyword>
<feature type="chain" id="PRO_5001947827" description="Secretion system C-terminal sorting domain-containing protein" evidence="2">
    <location>
        <begin position="21"/>
        <end position="740"/>
    </location>
</feature>
<organism evidence="4 5">
    <name type="scientific">Phaeodactylibacter xiamenensis</name>
    <dbReference type="NCBI Taxonomy" id="1524460"/>
    <lineage>
        <taxon>Bacteria</taxon>
        <taxon>Pseudomonadati</taxon>
        <taxon>Bacteroidota</taxon>
        <taxon>Saprospiria</taxon>
        <taxon>Saprospirales</taxon>
        <taxon>Haliscomenobacteraceae</taxon>
        <taxon>Phaeodactylibacter</taxon>
    </lineage>
</organism>
<dbReference type="InterPro" id="IPR026444">
    <property type="entry name" value="Secre_tail"/>
</dbReference>
<dbReference type="AlphaFoldDB" id="A0A098S3V7"/>
<dbReference type="Gene3D" id="2.130.10.130">
    <property type="entry name" value="Integrin alpha, N-terminal"/>
    <property type="match status" value="1"/>
</dbReference>
<comment type="caution">
    <text evidence="4">The sequence shown here is derived from an EMBL/GenBank/DDBJ whole genome shotgun (WGS) entry which is preliminary data.</text>
</comment>
<dbReference type="Proteomes" id="UP000029736">
    <property type="component" value="Unassembled WGS sequence"/>
</dbReference>
<dbReference type="PANTHER" id="PTHR44103">
    <property type="entry name" value="PROPROTEIN CONVERTASE P"/>
    <property type="match status" value="1"/>
</dbReference>
<accession>A0A098S3V7</accession>
<dbReference type="PANTHER" id="PTHR44103:SF1">
    <property type="entry name" value="PROPROTEIN CONVERTASE P"/>
    <property type="match status" value="1"/>
</dbReference>
<protein>
    <recommendedName>
        <fullName evidence="3">Secretion system C-terminal sorting domain-containing protein</fullName>
    </recommendedName>
</protein>
<dbReference type="Pfam" id="PF18962">
    <property type="entry name" value="Por_Secre_tail"/>
    <property type="match status" value="1"/>
</dbReference>
<dbReference type="OrthoDB" id="9816120at2"/>
<dbReference type="InterPro" id="IPR028994">
    <property type="entry name" value="Integrin_alpha_N"/>
</dbReference>
<dbReference type="RefSeq" id="WP_044224267.1">
    <property type="nucleotide sequence ID" value="NZ_JBKAGJ010000016.1"/>
</dbReference>
<dbReference type="InterPro" id="IPR000413">
    <property type="entry name" value="Integrin_alpha"/>
</dbReference>
<name>A0A098S3V7_9BACT</name>
<gene>
    <name evidence="4" type="ORF">IX84_19825</name>
</gene>
<feature type="domain" description="Secretion system C-terminal sorting" evidence="3">
    <location>
        <begin position="669"/>
        <end position="739"/>
    </location>
</feature>
<dbReference type="GO" id="GO:0007155">
    <property type="term" value="P:cell adhesion"/>
    <property type="evidence" value="ECO:0007669"/>
    <property type="project" value="InterPro"/>
</dbReference>
<keyword evidence="5" id="KW-1185">Reference proteome</keyword>
<dbReference type="SUPFAM" id="SSF69318">
    <property type="entry name" value="Integrin alpha N-terminal domain"/>
    <property type="match status" value="2"/>
</dbReference>
<evidence type="ECO:0000313" key="5">
    <source>
        <dbReference type="Proteomes" id="UP000029736"/>
    </source>
</evidence>